<keyword evidence="2" id="KW-1185">Reference proteome</keyword>
<organism evidence="1 2">
    <name type="scientific">Sphingobium vermicomposti</name>
    <dbReference type="NCBI Taxonomy" id="529005"/>
    <lineage>
        <taxon>Bacteria</taxon>
        <taxon>Pseudomonadati</taxon>
        <taxon>Pseudomonadota</taxon>
        <taxon>Alphaproteobacteria</taxon>
        <taxon>Sphingomonadales</taxon>
        <taxon>Sphingomonadaceae</taxon>
        <taxon>Sphingobium</taxon>
    </lineage>
</organism>
<dbReference type="RefSeq" id="WP_279589141.1">
    <property type="nucleotide sequence ID" value="NZ_JAASQR010000004.1"/>
</dbReference>
<comment type="caution">
    <text evidence="1">The sequence shown here is derived from an EMBL/GenBank/DDBJ whole genome shotgun (WGS) entry which is preliminary data.</text>
</comment>
<accession>A0A846M7F3</accession>
<evidence type="ECO:0000313" key="2">
    <source>
        <dbReference type="Proteomes" id="UP000576821"/>
    </source>
</evidence>
<dbReference type="AlphaFoldDB" id="A0A846M7F3"/>
<sequence>MILTWCAAACWLAREWLIDDMGLVTLREAGNQEVALLRANG</sequence>
<dbReference type="EMBL" id="JAASQR010000004">
    <property type="protein sequence ID" value="NIJ17789.1"/>
    <property type="molecule type" value="Genomic_DNA"/>
</dbReference>
<gene>
    <name evidence="1" type="ORF">FHS54_002789</name>
</gene>
<dbReference type="Proteomes" id="UP000576821">
    <property type="component" value="Unassembled WGS sequence"/>
</dbReference>
<reference evidence="1 2" key="1">
    <citation type="submission" date="2020-03" db="EMBL/GenBank/DDBJ databases">
        <title>Genomic Encyclopedia of Type Strains, Phase IV (KMG-IV): sequencing the most valuable type-strain genomes for metagenomic binning, comparative biology and taxonomic classification.</title>
        <authorList>
            <person name="Goeker M."/>
        </authorList>
    </citation>
    <scope>NUCLEOTIDE SEQUENCE [LARGE SCALE GENOMIC DNA]</scope>
    <source>
        <strain evidence="1 2">DSM 21299</strain>
    </source>
</reference>
<protein>
    <submittedName>
        <fullName evidence="1">Uncharacterized protein</fullName>
    </submittedName>
</protein>
<proteinExistence type="predicted"/>
<evidence type="ECO:0000313" key="1">
    <source>
        <dbReference type="EMBL" id="NIJ17789.1"/>
    </source>
</evidence>
<name>A0A846M7F3_9SPHN</name>